<keyword evidence="2" id="KW-0175">Coiled coil</keyword>
<proteinExistence type="predicted"/>
<dbReference type="EMBL" id="QNUK01000557">
    <property type="protein sequence ID" value="KAF5891747.1"/>
    <property type="molecule type" value="Genomic_DNA"/>
</dbReference>
<evidence type="ECO:0000313" key="6">
    <source>
        <dbReference type="Proteomes" id="UP000727407"/>
    </source>
</evidence>
<dbReference type="InterPro" id="IPR001304">
    <property type="entry name" value="C-type_lectin-like"/>
</dbReference>
<feature type="non-terminal residue" evidence="5">
    <location>
        <position position="190"/>
    </location>
</feature>
<evidence type="ECO:0000259" key="4">
    <source>
        <dbReference type="PROSITE" id="PS50041"/>
    </source>
</evidence>
<dbReference type="Gene3D" id="1.20.5.400">
    <property type="match status" value="1"/>
</dbReference>
<dbReference type="Proteomes" id="UP000727407">
    <property type="component" value="Unassembled WGS sequence"/>
</dbReference>
<keyword evidence="3" id="KW-0472">Membrane</keyword>
<evidence type="ECO:0000256" key="2">
    <source>
        <dbReference type="SAM" id="Coils"/>
    </source>
</evidence>
<feature type="non-terminal residue" evidence="5">
    <location>
        <position position="1"/>
    </location>
</feature>
<dbReference type="InterPro" id="IPR050828">
    <property type="entry name" value="C-type_lectin/matrix_domain"/>
</dbReference>
<dbReference type="Gene3D" id="3.10.100.10">
    <property type="entry name" value="Mannose-Binding Protein A, subunit A"/>
    <property type="match status" value="1"/>
</dbReference>
<dbReference type="InterPro" id="IPR016187">
    <property type="entry name" value="CTDL_fold"/>
</dbReference>
<evidence type="ECO:0000313" key="5">
    <source>
        <dbReference type="EMBL" id="KAF5891747.1"/>
    </source>
</evidence>
<name>A0A8J4U2Y6_CLAMG</name>
<gene>
    <name evidence="5" type="ORF">DAT39_018539</name>
</gene>
<dbReference type="InterPro" id="IPR016186">
    <property type="entry name" value="C-type_lectin-like/link_sf"/>
</dbReference>
<comment type="caution">
    <text evidence="5">The sequence shown here is derived from an EMBL/GenBank/DDBJ whole genome shotgun (WGS) entry which is preliminary data.</text>
</comment>
<keyword evidence="3" id="KW-0812">Transmembrane</keyword>
<dbReference type="SUPFAM" id="SSF56436">
    <property type="entry name" value="C-type lectin-like"/>
    <property type="match status" value="1"/>
</dbReference>
<dbReference type="AlphaFoldDB" id="A0A8J4U2Y6"/>
<dbReference type="PANTHER" id="PTHR45710">
    <property type="entry name" value="C-TYPE LECTIN DOMAIN-CONTAINING PROTEIN 180"/>
    <property type="match status" value="1"/>
</dbReference>
<keyword evidence="6" id="KW-1185">Reference proteome</keyword>
<evidence type="ECO:0000256" key="3">
    <source>
        <dbReference type="SAM" id="Phobius"/>
    </source>
</evidence>
<dbReference type="Pfam" id="PF00059">
    <property type="entry name" value="Lectin_C"/>
    <property type="match status" value="1"/>
</dbReference>
<feature type="coiled-coil region" evidence="2">
    <location>
        <begin position="58"/>
        <end position="106"/>
    </location>
</feature>
<dbReference type="PANTHER" id="PTHR45710:SF8">
    <property type="entry name" value="RERATING FAMILY MEMBER 4"/>
    <property type="match status" value="1"/>
</dbReference>
<evidence type="ECO:0000256" key="1">
    <source>
        <dbReference type="ARBA" id="ARBA00004401"/>
    </source>
</evidence>
<dbReference type="PROSITE" id="PS50041">
    <property type="entry name" value="C_TYPE_LECTIN_2"/>
    <property type="match status" value="1"/>
</dbReference>
<dbReference type="GO" id="GO:0005886">
    <property type="term" value="C:plasma membrane"/>
    <property type="evidence" value="ECO:0007669"/>
    <property type="project" value="UniProtKB-SubCell"/>
</dbReference>
<feature type="transmembrane region" description="Helical" evidence="3">
    <location>
        <begin position="12"/>
        <end position="37"/>
    </location>
</feature>
<comment type="subcellular location">
    <subcellularLocation>
        <location evidence="1">Cell membrane</location>
        <topology evidence="1">Single-pass type II membrane protein</topology>
    </subcellularLocation>
</comment>
<keyword evidence="3" id="KW-1133">Transmembrane helix</keyword>
<feature type="domain" description="C-type lectin" evidence="4">
    <location>
        <begin position="114"/>
        <end position="190"/>
    </location>
</feature>
<accession>A0A8J4U2Y6</accession>
<protein>
    <submittedName>
        <fullName evidence="5">Antigen like protein</fullName>
    </submittedName>
</protein>
<sequence length="190" mass="22030">SLGENKKVSTCYTLTVAWVILLCVLFLAALAVLWITFSTMTTENKQLQISNINLISQKDQLQISNNNLINQRNQLQISNNDLIKRKDQLEKENEGLQNKLTRIDAYTFLGWSYFNSSFYYISTNYKPWNDSRQDCLHMGADLVIINSMDEENFVDQQLRRGKDAWIGLHDDGSQKNTKEWKWVDGTPLTL</sequence>
<reference evidence="5" key="1">
    <citation type="submission" date="2020-07" db="EMBL/GenBank/DDBJ databases">
        <title>Clarias magur genome sequencing, assembly and annotation.</title>
        <authorList>
            <person name="Kushwaha B."/>
            <person name="Kumar R."/>
            <person name="Das P."/>
            <person name="Joshi C.G."/>
            <person name="Kumar D."/>
            <person name="Nagpure N.S."/>
            <person name="Pandey M."/>
            <person name="Agarwal S."/>
            <person name="Srivastava S."/>
            <person name="Singh M."/>
            <person name="Sahoo L."/>
            <person name="Jayasankar P."/>
            <person name="Meher P.K."/>
            <person name="Koringa P.G."/>
            <person name="Iquebal M.A."/>
            <person name="Das S.P."/>
            <person name="Bit A."/>
            <person name="Patnaik S."/>
            <person name="Patel N."/>
            <person name="Shah T.M."/>
            <person name="Hinsu A."/>
            <person name="Jena J.K."/>
        </authorList>
    </citation>
    <scope>NUCLEOTIDE SEQUENCE</scope>
    <source>
        <strain evidence="5">CIFAMagur01</strain>
        <tissue evidence="5">Testis</tissue>
    </source>
</reference>
<dbReference type="OrthoDB" id="2142683at2759"/>
<organism evidence="5 6">
    <name type="scientific">Clarias magur</name>
    <name type="common">Asian catfish</name>
    <name type="synonym">Macropteronotus magur</name>
    <dbReference type="NCBI Taxonomy" id="1594786"/>
    <lineage>
        <taxon>Eukaryota</taxon>
        <taxon>Metazoa</taxon>
        <taxon>Chordata</taxon>
        <taxon>Craniata</taxon>
        <taxon>Vertebrata</taxon>
        <taxon>Euteleostomi</taxon>
        <taxon>Actinopterygii</taxon>
        <taxon>Neopterygii</taxon>
        <taxon>Teleostei</taxon>
        <taxon>Ostariophysi</taxon>
        <taxon>Siluriformes</taxon>
        <taxon>Clariidae</taxon>
        <taxon>Clarias</taxon>
    </lineage>
</organism>